<dbReference type="InterPro" id="IPR050109">
    <property type="entry name" value="HTH-type_TetR-like_transc_reg"/>
</dbReference>
<evidence type="ECO:0000259" key="3">
    <source>
        <dbReference type="PROSITE" id="PS50977"/>
    </source>
</evidence>
<reference evidence="4 5" key="1">
    <citation type="submission" date="2020-03" db="EMBL/GenBank/DDBJ databases">
        <title>Two novel Motilibacter sp.</title>
        <authorList>
            <person name="Liu S."/>
        </authorList>
    </citation>
    <scope>NUCLEOTIDE SEQUENCE [LARGE SCALE GENOMIC DNA]</scope>
    <source>
        <strain evidence="4 5">E257</strain>
    </source>
</reference>
<dbReference type="InterPro" id="IPR009057">
    <property type="entry name" value="Homeodomain-like_sf"/>
</dbReference>
<dbReference type="PANTHER" id="PTHR30055:SF235">
    <property type="entry name" value="TRANSCRIPTIONAL REGULATORY PROTEIN"/>
    <property type="match status" value="1"/>
</dbReference>
<dbReference type="Gene3D" id="1.10.357.10">
    <property type="entry name" value="Tetracycline Repressor, domain 2"/>
    <property type="match status" value="1"/>
</dbReference>
<evidence type="ECO:0000313" key="5">
    <source>
        <dbReference type="Proteomes" id="UP000800981"/>
    </source>
</evidence>
<evidence type="ECO:0000313" key="4">
    <source>
        <dbReference type="EMBL" id="NHC15105.1"/>
    </source>
</evidence>
<comment type="caution">
    <text evidence="4">The sequence shown here is derived from an EMBL/GenBank/DDBJ whole genome shotgun (WGS) entry which is preliminary data.</text>
</comment>
<keyword evidence="1 2" id="KW-0238">DNA-binding</keyword>
<dbReference type="Pfam" id="PF00440">
    <property type="entry name" value="TetR_N"/>
    <property type="match status" value="1"/>
</dbReference>
<keyword evidence="5" id="KW-1185">Reference proteome</keyword>
<gene>
    <name evidence="4" type="ORF">G9H71_15050</name>
</gene>
<dbReference type="PROSITE" id="PS50977">
    <property type="entry name" value="HTH_TETR_2"/>
    <property type="match status" value="1"/>
</dbReference>
<dbReference type="RefSeq" id="WP_166283265.1">
    <property type="nucleotide sequence ID" value="NZ_JAANNP010000016.1"/>
</dbReference>
<dbReference type="EMBL" id="JAANNP010000016">
    <property type="protein sequence ID" value="NHC15105.1"/>
    <property type="molecule type" value="Genomic_DNA"/>
</dbReference>
<dbReference type="PROSITE" id="PS01081">
    <property type="entry name" value="HTH_TETR_1"/>
    <property type="match status" value="1"/>
</dbReference>
<evidence type="ECO:0000256" key="1">
    <source>
        <dbReference type="ARBA" id="ARBA00023125"/>
    </source>
</evidence>
<organism evidence="4 5">
    <name type="scientific">Motilibacter deserti</name>
    <dbReference type="NCBI Taxonomy" id="2714956"/>
    <lineage>
        <taxon>Bacteria</taxon>
        <taxon>Bacillati</taxon>
        <taxon>Actinomycetota</taxon>
        <taxon>Actinomycetes</taxon>
        <taxon>Motilibacterales</taxon>
        <taxon>Motilibacteraceae</taxon>
        <taxon>Motilibacter</taxon>
    </lineage>
</organism>
<dbReference type="InterPro" id="IPR036271">
    <property type="entry name" value="Tet_transcr_reg_TetR-rel_C_sf"/>
</dbReference>
<dbReference type="InterPro" id="IPR023772">
    <property type="entry name" value="DNA-bd_HTH_TetR-type_CS"/>
</dbReference>
<dbReference type="PRINTS" id="PR00455">
    <property type="entry name" value="HTHTETR"/>
</dbReference>
<dbReference type="Pfam" id="PF17920">
    <property type="entry name" value="TetR_C_16"/>
    <property type="match status" value="1"/>
</dbReference>
<name>A0ABX0GZG2_9ACTN</name>
<feature type="DNA-binding region" description="H-T-H motif" evidence="2">
    <location>
        <begin position="33"/>
        <end position="52"/>
    </location>
</feature>
<protein>
    <submittedName>
        <fullName evidence="4">TetR/AcrR family transcriptional regulator</fullName>
    </submittedName>
</protein>
<dbReference type="PANTHER" id="PTHR30055">
    <property type="entry name" value="HTH-TYPE TRANSCRIPTIONAL REGULATOR RUTR"/>
    <property type="match status" value="1"/>
</dbReference>
<evidence type="ECO:0000256" key="2">
    <source>
        <dbReference type="PROSITE-ProRule" id="PRU00335"/>
    </source>
</evidence>
<dbReference type="InterPro" id="IPR041678">
    <property type="entry name" value="TetR_C_16"/>
</dbReference>
<dbReference type="SUPFAM" id="SSF48498">
    <property type="entry name" value="Tetracyclin repressor-like, C-terminal domain"/>
    <property type="match status" value="1"/>
</dbReference>
<proteinExistence type="predicted"/>
<accession>A0ABX0GZG2</accession>
<dbReference type="SUPFAM" id="SSF46689">
    <property type="entry name" value="Homeodomain-like"/>
    <property type="match status" value="1"/>
</dbReference>
<feature type="domain" description="HTH tetR-type" evidence="3">
    <location>
        <begin position="10"/>
        <end position="70"/>
    </location>
</feature>
<dbReference type="InterPro" id="IPR001647">
    <property type="entry name" value="HTH_TetR"/>
</dbReference>
<sequence>MGEPRRRDSARTRKLLLETARRRFARDGYAATTVRDIADEAGANVALISRYFGSKEGLFEACLAAAADSVRGTQDGDVALEGLGRSIARGMAGVSSAHGLPEVLLLSLRPSGDEQAERARIRTLSSYAERMAALALPEGAPLPDDLHLRGQVLLATALGVAVLRATPGLGPITSATEDQLADALSDVVSALLGRGPGPLTQP</sequence>
<dbReference type="Proteomes" id="UP000800981">
    <property type="component" value="Unassembled WGS sequence"/>
</dbReference>